<dbReference type="EMBL" id="FOGU01000006">
    <property type="protein sequence ID" value="SES16515.1"/>
    <property type="molecule type" value="Genomic_DNA"/>
</dbReference>
<dbReference type="RefSeq" id="WP_092693927.1">
    <property type="nucleotide sequence ID" value="NZ_FOGU01000006.1"/>
</dbReference>
<evidence type="ECO:0000256" key="1">
    <source>
        <dbReference type="SAM" id="SignalP"/>
    </source>
</evidence>
<feature type="domain" description="Lysozyme inhibitor LprI-like N-terminal" evidence="2">
    <location>
        <begin position="26"/>
        <end position="110"/>
    </location>
</feature>
<name>A0A1H9V469_9RHOB</name>
<dbReference type="InterPro" id="IPR009739">
    <property type="entry name" value="LprI-like_N"/>
</dbReference>
<dbReference type="OrthoDB" id="7340239at2"/>
<gene>
    <name evidence="3" type="ORF">SAMN04490244_106237</name>
</gene>
<sequence>MKFLALAAFLAALPAFGAAQGYCPGATQIDINFCTKARWEAADRELNRLWSMVKPAADARGTGPQLLQEQRAWLQRRDAACEPELSSGGSAAAMFYWSCMEDLTVQRNTALQAMR</sequence>
<evidence type="ECO:0000313" key="4">
    <source>
        <dbReference type="Proteomes" id="UP000198885"/>
    </source>
</evidence>
<proteinExistence type="predicted"/>
<protein>
    <submittedName>
        <fullName evidence="3">Uncharacterized conserved protein YecT, DUF1311 family</fullName>
    </submittedName>
</protein>
<dbReference type="Proteomes" id="UP000198885">
    <property type="component" value="Unassembled WGS sequence"/>
</dbReference>
<evidence type="ECO:0000259" key="2">
    <source>
        <dbReference type="Pfam" id="PF07007"/>
    </source>
</evidence>
<accession>A0A1H9V469</accession>
<organism evidence="3 4">
    <name type="scientific">Tranquillimonas rosea</name>
    <dbReference type="NCBI Taxonomy" id="641238"/>
    <lineage>
        <taxon>Bacteria</taxon>
        <taxon>Pseudomonadati</taxon>
        <taxon>Pseudomonadota</taxon>
        <taxon>Alphaproteobacteria</taxon>
        <taxon>Rhodobacterales</taxon>
        <taxon>Roseobacteraceae</taxon>
        <taxon>Tranquillimonas</taxon>
    </lineage>
</organism>
<dbReference type="Pfam" id="PF07007">
    <property type="entry name" value="LprI"/>
    <property type="match status" value="1"/>
</dbReference>
<reference evidence="3 4" key="1">
    <citation type="submission" date="2016-10" db="EMBL/GenBank/DDBJ databases">
        <authorList>
            <person name="de Groot N.N."/>
        </authorList>
    </citation>
    <scope>NUCLEOTIDE SEQUENCE [LARGE SCALE GENOMIC DNA]</scope>
    <source>
        <strain evidence="3 4">DSM 23042</strain>
    </source>
</reference>
<keyword evidence="1" id="KW-0732">Signal</keyword>
<dbReference type="Gene3D" id="1.20.1270.180">
    <property type="match status" value="1"/>
</dbReference>
<evidence type="ECO:0000313" key="3">
    <source>
        <dbReference type="EMBL" id="SES16515.1"/>
    </source>
</evidence>
<keyword evidence="4" id="KW-1185">Reference proteome</keyword>
<feature type="signal peptide" evidence="1">
    <location>
        <begin position="1"/>
        <end position="17"/>
    </location>
</feature>
<dbReference type="STRING" id="641238.SAMN04490244_106237"/>
<feature type="chain" id="PRO_5011605848" evidence="1">
    <location>
        <begin position="18"/>
        <end position="115"/>
    </location>
</feature>
<dbReference type="AlphaFoldDB" id="A0A1H9V469"/>